<evidence type="ECO:0000313" key="2">
    <source>
        <dbReference type="Proteomes" id="UP000015001"/>
    </source>
</evidence>
<dbReference type="AlphaFoldDB" id="S4NAD6"/>
<gene>
    <name evidence="1" type="ORF">STAFG_8074</name>
</gene>
<dbReference type="EMBL" id="AOPY01001675">
    <property type="protein sequence ID" value="EPJ34884.1"/>
    <property type="molecule type" value="Genomic_DNA"/>
</dbReference>
<reference evidence="1 2" key="1">
    <citation type="submission" date="2013-02" db="EMBL/GenBank/DDBJ databases">
        <title>Draft Genome Sequence of Streptomyces afghaniensis, Which Produces Compounds of the Julimycin B-Complex.</title>
        <authorList>
            <person name="Gruening B.A."/>
            <person name="Praeg A."/>
            <person name="Erxleben A."/>
            <person name="Guenther S."/>
            <person name="Fiedler H.-P."/>
            <person name="Goodfellow M."/>
            <person name="Mueller M."/>
        </authorList>
    </citation>
    <scope>NUCLEOTIDE SEQUENCE [LARGE SCALE GENOMIC DNA]</scope>
    <source>
        <strain evidence="1 2">772</strain>
    </source>
</reference>
<evidence type="ECO:0000313" key="1">
    <source>
        <dbReference type="EMBL" id="EPJ34884.1"/>
    </source>
</evidence>
<sequence length="51" mass="5869">MYFTDGTSDHFDLVLLATGHIHKVPVAQRYFDDDQHPDLYLSRSRASTRAC</sequence>
<protein>
    <submittedName>
        <fullName evidence="1">Uncharacterized protein</fullName>
    </submittedName>
</protein>
<dbReference type="HOGENOM" id="CLU_3104128_0_0_11"/>
<organism evidence="1 2">
    <name type="scientific">Streptomyces afghaniensis 772</name>
    <dbReference type="NCBI Taxonomy" id="1283301"/>
    <lineage>
        <taxon>Bacteria</taxon>
        <taxon>Bacillati</taxon>
        <taxon>Actinomycetota</taxon>
        <taxon>Actinomycetes</taxon>
        <taxon>Kitasatosporales</taxon>
        <taxon>Streptomycetaceae</taxon>
        <taxon>Streptomyces</taxon>
    </lineage>
</organism>
<dbReference type="PATRIC" id="fig|1283301.3.peg.8013"/>
<accession>S4NAD6</accession>
<keyword evidence="2" id="KW-1185">Reference proteome</keyword>
<dbReference type="Proteomes" id="UP000015001">
    <property type="component" value="Unassembled WGS sequence"/>
</dbReference>
<name>S4NAD6_9ACTN</name>
<proteinExistence type="predicted"/>
<comment type="caution">
    <text evidence="1">The sequence shown here is derived from an EMBL/GenBank/DDBJ whole genome shotgun (WGS) entry which is preliminary data.</text>
</comment>